<evidence type="ECO:0000256" key="5">
    <source>
        <dbReference type="ARBA" id="ARBA00023136"/>
    </source>
</evidence>
<comment type="similarity">
    <text evidence="2">Belongs to the TAPT1 family.</text>
</comment>
<name>A0ABY8U6E5_TETOB</name>
<protein>
    <recommendedName>
        <fullName evidence="10">PRA1 family protein</fullName>
    </recommendedName>
</protein>
<organism evidence="8 9">
    <name type="scientific">Tetradesmus obliquus</name>
    <name type="common">Green alga</name>
    <name type="synonym">Acutodesmus obliquus</name>
    <dbReference type="NCBI Taxonomy" id="3088"/>
    <lineage>
        <taxon>Eukaryota</taxon>
        <taxon>Viridiplantae</taxon>
        <taxon>Chlorophyta</taxon>
        <taxon>core chlorophytes</taxon>
        <taxon>Chlorophyceae</taxon>
        <taxon>CS clade</taxon>
        <taxon>Sphaeropleales</taxon>
        <taxon>Scenedesmaceae</taxon>
        <taxon>Tetradesmus</taxon>
    </lineage>
</organism>
<dbReference type="InterPro" id="IPR008010">
    <property type="entry name" value="Tatp1"/>
</dbReference>
<evidence type="ECO:0000313" key="8">
    <source>
        <dbReference type="EMBL" id="WIA17036.1"/>
    </source>
</evidence>
<evidence type="ECO:0000256" key="7">
    <source>
        <dbReference type="SAM" id="Phobius"/>
    </source>
</evidence>
<comment type="subcellular location">
    <subcellularLocation>
        <location evidence="1">Membrane</location>
        <topology evidence="1">Multi-pass membrane protein</topology>
    </subcellularLocation>
</comment>
<feature type="transmembrane region" description="Helical" evidence="7">
    <location>
        <begin position="202"/>
        <end position="226"/>
    </location>
</feature>
<evidence type="ECO:0000256" key="3">
    <source>
        <dbReference type="ARBA" id="ARBA00022692"/>
    </source>
</evidence>
<accession>A0ABY8U6E5</accession>
<evidence type="ECO:0000256" key="1">
    <source>
        <dbReference type="ARBA" id="ARBA00004141"/>
    </source>
</evidence>
<keyword evidence="5 7" id="KW-0472">Membrane</keyword>
<dbReference type="PANTHER" id="PTHR13317:SF4">
    <property type="entry name" value="TRANSMEMBRANE ANTERIOR POSTERIOR TRANSFORMATION PROTEIN 1 HOMOLOG"/>
    <property type="match status" value="1"/>
</dbReference>
<dbReference type="EMBL" id="CP126215">
    <property type="protein sequence ID" value="WIA17036.1"/>
    <property type="molecule type" value="Genomic_DNA"/>
</dbReference>
<keyword evidence="4 7" id="KW-1133">Transmembrane helix</keyword>
<keyword evidence="3 7" id="KW-0812">Transmembrane</keyword>
<evidence type="ECO:0000256" key="2">
    <source>
        <dbReference type="ARBA" id="ARBA00008803"/>
    </source>
</evidence>
<evidence type="ECO:0000313" key="9">
    <source>
        <dbReference type="Proteomes" id="UP001244341"/>
    </source>
</evidence>
<evidence type="ECO:0008006" key="10">
    <source>
        <dbReference type="Google" id="ProtNLM"/>
    </source>
</evidence>
<gene>
    <name evidence="8" type="ORF">OEZ85_013944</name>
</gene>
<dbReference type="Proteomes" id="UP001244341">
    <property type="component" value="Chromosome 8b"/>
</dbReference>
<feature type="region of interest" description="Disordered" evidence="6">
    <location>
        <begin position="1"/>
        <end position="68"/>
    </location>
</feature>
<evidence type="ECO:0000256" key="4">
    <source>
        <dbReference type="ARBA" id="ARBA00022989"/>
    </source>
</evidence>
<proteinExistence type="inferred from homology"/>
<keyword evidence="9" id="KW-1185">Reference proteome</keyword>
<reference evidence="8 9" key="1">
    <citation type="submission" date="2023-05" db="EMBL/GenBank/DDBJ databases">
        <title>A 100% complete, gapless, phased diploid assembly of the Scenedesmus obliquus UTEX 3031 genome.</title>
        <authorList>
            <person name="Biondi T.C."/>
            <person name="Hanschen E.R."/>
            <person name="Kwon T."/>
            <person name="Eng W."/>
            <person name="Kruse C.P.S."/>
            <person name="Koehler S.I."/>
            <person name="Kunde Y."/>
            <person name="Gleasner C.D."/>
            <person name="You Mak K.T."/>
            <person name="Polle J."/>
            <person name="Hovde B.T."/>
            <person name="Starkenburg S.R."/>
        </authorList>
    </citation>
    <scope>NUCLEOTIDE SEQUENCE [LARGE SCALE GENOMIC DNA]</scope>
    <source>
        <strain evidence="8 9">DOE0152z</strain>
    </source>
</reference>
<dbReference type="PANTHER" id="PTHR13317">
    <property type="entry name" value="TRANSMEMBRANE ANTERIOR POSTERIOR TRANSFORMATION PROTEIN 1 HOMOLOG"/>
    <property type="match status" value="1"/>
</dbReference>
<evidence type="ECO:0000256" key="6">
    <source>
        <dbReference type="SAM" id="MobiDB-lite"/>
    </source>
</evidence>
<sequence length="234" mass="25889">MQLDQQQQQVMSEKRMSDGIDGLPPISKARRRKGKGKAGSLHTTSVPLTPDASCSFSSSSSHFDLQQPSRLSIASERAPVVRRSTVSDAGQMSESLQDVAMQLGPSLEMLERSPASSSKSVDHSTAGADAAAADISSFAATWRELQRLEPNPPAPPPSLWDFFHAEATPHEKYPTADVLWRQTERDRVYNFLLYVPYQLERIMIFGTLLCLYSFLGALTVLPLHCLRTMRQLGL</sequence>